<evidence type="ECO:0000256" key="4">
    <source>
        <dbReference type="SAM" id="MobiDB-lite"/>
    </source>
</evidence>
<evidence type="ECO:0000259" key="6">
    <source>
        <dbReference type="PROSITE" id="PS50041"/>
    </source>
</evidence>
<reference evidence="7" key="2">
    <citation type="submission" date="2025-08" db="UniProtKB">
        <authorList>
            <consortium name="Ensembl"/>
        </authorList>
    </citation>
    <scope>IDENTIFICATION</scope>
</reference>
<reference evidence="7 8" key="1">
    <citation type="journal article" date="2007" name="Nature">
        <title>Genome of the marsupial Monodelphis domestica reveals innovation in non-coding sequences.</title>
        <authorList>
            <person name="Mikkelsen T.S."/>
            <person name="Wakefield M.J."/>
            <person name="Aken B."/>
            <person name="Amemiya C.T."/>
            <person name="Chang J.L."/>
            <person name="Duke S."/>
            <person name="Garber M."/>
            <person name="Gentles A.J."/>
            <person name="Goodstadt L."/>
            <person name="Heger A."/>
            <person name="Jurka J."/>
            <person name="Kamal M."/>
            <person name="Mauceli E."/>
            <person name="Searle S.M."/>
            <person name="Sharpe T."/>
            <person name="Baker M.L."/>
            <person name="Batzer M.A."/>
            <person name="Benos P.V."/>
            <person name="Belov K."/>
            <person name="Clamp M."/>
            <person name="Cook A."/>
            <person name="Cuff J."/>
            <person name="Das R."/>
            <person name="Davidow L."/>
            <person name="Deakin J.E."/>
            <person name="Fazzari M.J."/>
            <person name="Glass J.L."/>
            <person name="Grabherr M."/>
            <person name="Greally J.M."/>
            <person name="Gu W."/>
            <person name="Hore T.A."/>
            <person name="Huttley G.A."/>
            <person name="Kleber M."/>
            <person name="Jirtle R.L."/>
            <person name="Koina E."/>
            <person name="Lee J.T."/>
            <person name="Mahony S."/>
            <person name="Marra M.A."/>
            <person name="Miller R.D."/>
            <person name="Nicholls R.D."/>
            <person name="Oda M."/>
            <person name="Papenfuss A.T."/>
            <person name="Parra Z.E."/>
            <person name="Pollock D.D."/>
            <person name="Ray D.A."/>
            <person name="Schein J.E."/>
            <person name="Speed T.P."/>
            <person name="Thompson K."/>
            <person name="VandeBerg J.L."/>
            <person name="Wade C.M."/>
            <person name="Walker J.A."/>
            <person name="Waters P.D."/>
            <person name="Webber C."/>
            <person name="Weidman J.R."/>
            <person name="Xie X."/>
            <person name="Zody M.C."/>
            <person name="Baldwin J."/>
            <person name="Abdouelleil A."/>
            <person name="Abdulkadir J."/>
            <person name="Abebe A."/>
            <person name="Abera B."/>
            <person name="Abreu J."/>
            <person name="Acer S.C."/>
            <person name="Aftuck L."/>
            <person name="Alexander A."/>
            <person name="An P."/>
            <person name="Anderson E."/>
            <person name="Anderson S."/>
            <person name="Arachi H."/>
            <person name="Azer M."/>
            <person name="Bachantsang P."/>
            <person name="Barry A."/>
            <person name="Bayul T."/>
            <person name="Berlin A."/>
            <person name="Bessette D."/>
            <person name="Bloom T."/>
            <person name="Bloom T."/>
            <person name="Boguslavskiy L."/>
            <person name="Bonnet C."/>
            <person name="Boukhgalter B."/>
            <person name="Bourzgui I."/>
            <person name="Brown A."/>
            <person name="Cahill P."/>
            <person name="Channer S."/>
            <person name="Cheshatsang Y."/>
            <person name="Chuda L."/>
            <person name="Citroen M."/>
            <person name="Collymore A."/>
            <person name="Cooke P."/>
            <person name="Costello M."/>
            <person name="D'Aco K."/>
            <person name="Daza R."/>
            <person name="De Haan G."/>
            <person name="DeGray S."/>
            <person name="DeMaso C."/>
            <person name="Dhargay N."/>
            <person name="Dooley K."/>
            <person name="Dooley E."/>
            <person name="Doricent M."/>
            <person name="Dorje P."/>
            <person name="Dorjee K."/>
            <person name="Dupes A."/>
            <person name="Elong R."/>
            <person name="Falk J."/>
            <person name="Farina A."/>
            <person name="Faro S."/>
            <person name="Ferguson D."/>
            <person name="Fisher S."/>
            <person name="Foley C.D."/>
            <person name="Franke A."/>
            <person name="Friedrich D."/>
            <person name="Gadbois L."/>
            <person name="Gearin G."/>
            <person name="Gearin C.R."/>
            <person name="Giannoukos G."/>
            <person name="Goode T."/>
            <person name="Graham J."/>
            <person name="Grandbois E."/>
            <person name="Grewal S."/>
            <person name="Gyaltsen K."/>
            <person name="Hafez N."/>
            <person name="Hagos B."/>
            <person name="Hall J."/>
            <person name="Henson C."/>
            <person name="Hollinger A."/>
            <person name="Honan T."/>
            <person name="Huard M.D."/>
            <person name="Hughes L."/>
            <person name="Hurhula B."/>
            <person name="Husby M.E."/>
            <person name="Kamat A."/>
            <person name="Kanga B."/>
            <person name="Kashin S."/>
            <person name="Khazanovich D."/>
            <person name="Kisner P."/>
            <person name="Lance K."/>
            <person name="Lara M."/>
            <person name="Lee W."/>
            <person name="Lennon N."/>
            <person name="Letendre F."/>
            <person name="LeVine R."/>
            <person name="Lipovsky A."/>
            <person name="Liu X."/>
            <person name="Liu J."/>
            <person name="Liu S."/>
            <person name="Lokyitsang T."/>
            <person name="Lokyitsang Y."/>
            <person name="Lubonja R."/>
            <person name="Lui A."/>
            <person name="MacDonald P."/>
            <person name="Magnisalis V."/>
            <person name="Maru K."/>
            <person name="Matthews C."/>
            <person name="McCusker W."/>
            <person name="McDonough S."/>
            <person name="Mehta T."/>
            <person name="Meldrim J."/>
            <person name="Meneus L."/>
            <person name="Mihai O."/>
            <person name="Mihalev A."/>
            <person name="Mihova T."/>
            <person name="Mittelman R."/>
            <person name="Mlenga V."/>
            <person name="Montmayeur A."/>
            <person name="Mulrain L."/>
            <person name="Navidi A."/>
            <person name="Naylor J."/>
            <person name="Negash T."/>
            <person name="Nguyen T."/>
            <person name="Nguyen N."/>
            <person name="Nicol R."/>
            <person name="Norbu C."/>
            <person name="Norbu N."/>
            <person name="Novod N."/>
            <person name="O'Neill B."/>
            <person name="Osman S."/>
            <person name="Markiewicz E."/>
            <person name="Oyono O.L."/>
            <person name="Patti C."/>
            <person name="Phunkhang P."/>
            <person name="Pierre F."/>
            <person name="Priest M."/>
            <person name="Raghuraman S."/>
            <person name="Rege F."/>
            <person name="Reyes R."/>
            <person name="Rise C."/>
            <person name="Rogov P."/>
            <person name="Ross K."/>
            <person name="Ryan E."/>
            <person name="Settipalli S."/>
            <person name="Shea T."/>
            <person name="Sherpa N."/>
            <person name="Shi L."/>
            <person name="Shih D."/>
            <person name="Sparrow T."/>
            <person name="Spaulding J."/>
            <person name="Stalker J."/>
            <person name="Stange-Thomann N."/>
            <person name="Stavropoulos S."/>
            <person name="Stone C."/>
            <person name="Strader C."/>
            <person name="Tesfaye S."/>
            <person name="Thomson T."/>
            <person name="Thoulutsang Y."/>
            <person name="Thoulutsang D."/>
            <person name="Topham K."/>
            <person name="Topping I."/>
            <person name="Tsamla T."/>
            <person name="Vassiliev H."/>
            <person name="Vo A."/>
            <person name="Wangchuk T."/>
            <person name="Wangdi T."/>
            <person name="Weiand M."/>
            <person name="Wilkinson J."/>
            <person name="Wilson A."/>
            <person name="Yadav S."/>
            <person name="Young G."/>
            <person name="Yu Q."/>
            <person name="Zembek L."/>
            <person name="Zhong D."/>
            <person name="Zimmer A."/>
            <person name="Zwirko Z."/>
            <person name="Jaffe D.B."/>
            <person name="Alvarez P."/>
            <person name="Brockman W."/>
            <person name="Butler J."/>
            <person name="Chin C."/>
            <person name="Gnerre S."/>
            <person name="MacCallum I."/>
            <person name="Graves J.A."/>
            <person name="Ponting C.P."/>
            <person name="Breen M."/>
            <person name="Samollow P.B."/>
            <person name="Lander E.S."/>
            <person name="Lindblad-Toh K."/>
        </authorList>
    </citation>
    <scope>NUCLEOTIDE SEQUENCE [LARGE SCALE GENOMIC DNA]</scope>
</reference>
<evidence type="ECO:0000256" key="3">
    <source>
        <dbReference type="ARBA" id="ARBA00023119"/>
    </source>
</evidence>
<organism evidence="7 8">
    <name type="scientific">Monodelphis domestica</name>
    <name type="common">Gray short-tailed opossum</name>
    <dbReference type="NCBI Taxonomy" id="13616"/>
    <lineage>
        <taxon>Eukaryota</taxon>
        <taxon>Metazoa</taxon>
        <taxon>Chordata</taxon>
        <taxon>Craniata</taxon>
        <taxon>Vertebrata</taxon>
        <taxon>Euteleostomi</taxon>
        <taxon>Mammalia</taxon>
        <taxon>Metatheria</taxon>
        <taxon>Didelphimorphia</taxon>
        <taxon>Didelphidae</taxon>
        <taxon>Monodelphis</taxon>
    </lineage>
</organism>
<feature type="signal peptide" evidence="5">
    <location>
        <begin position="1"/>
        <end position="19"/>
    </location>
</feature>
<dbReference type="InterPro" id="IPR001304">
    <property type="entry name" value="C-type_lectin-like"/>
</dbReference>
<dbReference type="InParanoid" id="F6T2L3"/>
<reference evidence="7" key="3">
    <citation type="submission" date="2025-09" db="UniProtKB">
        <authorList>
            <consortium name="Ensembl"/>
        </authorList>
    </citation>
    <scope>IDENTIFICATION</scope>
</reference>
<keyword evidence="3" id="KW-0176">Collagen</keyword>
<dbReference type="InterPro" id="IPR016187">
    <property type="entry name" value="CTDL_fold"/>
</dbReference>
<dbReference type="HOGENOM" id="CLU_049894_3_0_1"/>
<evidence type="ECO:0000256" key="5">
    <source>
        <dbReference type="SAM" id="SignalP"/>
    </source>
</evidence>
<dbReference type="OMA" id="KTNTCNF"/>
<accession>F6T2L3</accession>
<sequence>MHFLAAFQLFMLTLSLTMASDQVRGECEPKLNMCNIMPCGMPGSNGLPGRDGNEGPKGEKGDRGERGSIGPPGKLGPMGIKGDQGPVGPKGRKGDYGGNGVYLPFSFTVLILTGIKNVNEKFFCVIVTSEHSFEEGKAICSQNGGLLAAPHNARENRDLQELTKKHNLPIFLGMSDENIEGTFQYLNGKHIIHTNWVSGEPNNTGNEDCVEIYTDGNKSFVNFMLNHVFLKGNLVHWHCWHTLSEFLGQGF</sequence>
<dbReference type="SMART" id="SM00034">
    <property type="entry name" value="CLECT"/>
    <property type="match status" value="1"/>
</dbReference>
<protein>
    <recommendedName>
        <fullName evidence="6">C-type lectin domain-containing protein</fullName>
    </recommendedName>
</protein>
<dbReference type="AlphaFoldDB" id="F6T2L3"/>
<proteinExistence type="predicted"/>
<dbReference type="SUPFAM" id="SSF56436">
    <property type="entry name" value="C-type lectin-like"/>
    <property type="match status" value="1"/>
</dbReference>
<dbReference type="Gene3D" id="3.10.100.10">
    <property type="entry name" value="Mannose-Binding Protein A, subunit A"/>
    <property type="match status" value="1"/>
</dbReference>
<dbReference type="Pfam" id="PF00059">
    <property type="entry name" value="Lectin_C"/>
    <property type="match status" value="1"/>
</dbReference>
<keyword evidence="1" id="KW-0430">Lectin</keyword>
<evidence type="ECO:0000256" key="2">
    <source>
        <dbReference type="ARBA" id="ARBA00022837"/>
    </source>
</evidence>
<dbReference type="GO" id="GO:0030246">
    <property type="term" value="F:carbohydrate binding"/>
    <property type="evidence" value="ECO:0007669"/>
    <property type="project" value="UniProtKB-KW"/>
</dbReference>
<dbReference type="eggNOG" id="KOG4297">
    <property type="taxonomic scope" value="Eukaryota"/>
</dbReference>
<dbReference type="Pfam" id="PF01391">
    <property type="entry name" value="Collagen"/>
    <property type="match status" value="1"/>
</dbReference>
<feature type="region of interest" description="Disordered" evidence="4">
    <location>
        <begin position="45"/>
        <end position="89"/>
    </location>
</feature>
<dbReference type="Bgee" id="ENSMODG00000025723">
    <property type="expression patterns" value="Expressed in liver and 4 other cell types or tissues"/>
</dbReference>
<dbReference type="STRING" id="13616.ENSMODP00000038568"/>
<dbReference type="PROSITE" id="PS50041">
    <property type="entry name" value="C_TYPE_LECTIN_2"/>
    <property type="match status" value="1"/>
</dbReference>
<evidence type="ECO:0000313" key="7">
    <source>
        <dbReference type="Ensembl" id="ENSMODP00000038568.3"/>
    </source>
</evidence>
<keyword evidence="8" id="KW-1185">Reference proteome</keyword>
<name>F6T2L3_MONDO</name>
<dbReference type="GO" id="GO:0005771">
    <property type="term" value="C:multivesicular body"/>
    <property type="evidence" value="ECO:0000318"/>
    <property type="project" value="GO_Central"/>
</dbReference>
<dbReference type="InterPro" id="IPR008160">
    <property type="entry name" value="Collagen"/>
</dbReference>
<dbReference type="GeneTree" id="ENSGT00940000155748"/>
<evidence type="ECO:0000313" key="8">
    <source>
        <dbReference type="Proteomes" id="UP000002280"/>
    </source>
</evidence>
<dbReference type="PANTHER" id="PTHR24024">
    <property type="entry name" value="PULMONARY SURFACTANT-ASSOCIATED PROTEIN A"/>
    <property type="match status" value="1"/>
</dbReference>
<keyword evidence="2" id="KW-0106">Calcium</keyword>
<dbReference type="PANTHER" id="PTHR24024:SF35">
    <property type="entry name" value="MANNOSE-BINDING PROTEIN A"/>
    <property type="match status" value="1"/>
</dbReference>
<dbReference type="InterPro" id="IPR016186">
    <property type="entry name" value="C-type_lectin-like/link_sf"/>
</dbReference>
<keyword evidence="5" id="KW-0732">Signal</keyword>
<evidence type="ECO:0000256" key="1">
    <source>
        <dbReference type="ARBA" id="ARBA00022734"/>
    </source>
</evidence>
<dbReference type="GO" id="GO:0005615">
    <property type="term" value="C:extracellular space"/>
    <property type="evidence" value="ECO:0000318"/>
    <property type="project" value="GO_Central"/>
</dbReference>
<dbReference type="Proteomes" id="UP000002280">
    <property type="component" value="Chromosome 1"/>
</dbReference>
<dbReference type="InterPro" id="IPR051077">
    <property type="entry name" value="Ca-dependent_lectin"/>
</dbReference>
<dbReference type="GO" id="GO:0050766">
    <property type="term" value="P:positive regulation of phagocytosis"/>
    <property type="evidence" value="ECO:0000318"/>
    <property type="project" value="GO_Central"/>
</dbReference>
<dbReference type="GO" id="GO:0043129">
    <property type="term" value="P:surfactant homeostasis"/>
    <property type="evidence" value="ECO:0000318"/>
    <property type="project" value="GO_Central"/>
</dbReference>
<feature type="compositionally biased region" description="Basic and acidic residues" evidence="4">
    <location>
        <begin position="51"/>
        <end position="66"/>
    </location>
</feature>
<feature type="chain" id="PRO_5023867873" description="C-type lectin domain-containing protein" evidence="5">
    <location>
        <begin position="20"/>
        <end position="251"/>
    </location>
</feature>
<dbReference type="GO" id="GO:0005581">
    <property type="term" value="C:collagen trimer"/>
    <property type="evidence" value="ECO:0007669"/>
    <property type="project" value="UniProtKB-KW"/>
</dbReference>
<feature type="domain" description="C-type lectin" evidence="6">
    <location>
        <begin position="124"/>
        <end position="216"/>
    </location>
</feature>
<dbReference type="Ensembl" id="ENSMODT00000040168.3">
    <property type="protein sequence ID" value="ENSMODP00000038568.3"/>
    <property type="gene ID" value="ENSMODG00000025723.3"/>
</dbReference>